<protein>
    <submittedName>
        <fullName evidence="5">O-methyltransferase family 3 protein</fullName>
    </submittedName>
</protein>
<dbReference type="Gene3D" id="3.40.50.150">
    <property type="entry name" value="Vaccinia Virus protein VP39"/>
    <property type="match status" value="1"/>
</dbReference>
<dbReference type="InterPro" id="IPR050362">
    <property type="entry name" value="Cation-dep_OMT"/>
</dbReference>
<dbReference type="SUPFAM" id="SSF53335">
    <property type="entry name" value="S-adenosyl-L-methionine-dependent methyltransferases"/>
    <property type="match status" value="1"/>
</dbReference>
<keyword evidence="6" id="KW-1185">Reference proteome</keyword>
<dbReference type="Pfam" id="PF01596">
    <property type="entry name" value="Methyltransf_3"/>
    <property type="match status" value="1"/>
</dbReference>
<dbReference type="AlphaFoldDB" id="A0A5C3MXG1"/>
<proteinExistence type="inferred from homology"/>
<gene>
    <name evidence="5" type="ORF">OE88DRAFT_1713391</name>
</gene>
<evidence type="ECO:0000256" key="3">
    <source>
        <dbReference type="ARBA" id="ARBA00022691"/>
    </source>
</evidence>
<evidence type="ECO:0000313" key="5">
    <source>
        <dbReference type="EMBL" id="TFK49613.1"/>
    </source>
</evidence>
<dbReference type="InterPro" id="IPR002935">
    <property type="entry name" value="SAM_O-MeTrfase"/>
</dbReference>
<dbReference type="PANTHER" id="PTHR10509:SF14">
    <property type="entry name" value="CAFFEOYL-COA O-METHYLTRANSFERASE 3-RELATED"/>
    <property type="match status" value="1"/>
</dbReference>
<dbReference type="Proteomes" id="UP000305948">
    <property type="component" value="Unassembled WGS sequence"/>
</dbReference>
<keyword evidence="2 5" id="KW-0808">Transferase</keyword>
<dbReference type="PROSITE" id="PS51682">
    <property type="entry name" value="SAM_OMT_I"/>
    <property type="match status" value="1"/>
</dbReference>
<dbReference type="OrthoDB" id="10251242at2759"/>
<organism evidence="5 6">
    <name type="scientific">Heliocybe sulcata</name>
    <dbReference type="NCBI Taxonomy" id="5364"/>
    <lineage>
        <taxon>Eukaryota</taxon>
        <taxon>Fungi</taxon>
        <taxon>Dikarya</taxon>
        <taxon>Basidiomycota</taxon>
        <taxon>Agaricomycotina</taxon>
        <taxon>Agaricomycetes</taxon>
        <taxon>Gloeophyllales</taxon>
        <taxon>Gloeophyllaceae</taxon>
        <taxon>Heliocybe</taxon>
    </lineage>
</organism>
<dbReference type="GO" id="GO:0008757">
    <property type="term" value="F:S-adenosylmethionine-dependent methyltransferase activity"/>
    <property type="evidence" value="ECO:0007669"/>
    <property type="project" value="TreeGrafter"/>
</dbReference>
<sequence length="245" mass="27146">MSHAIPQSWAPSVDARWVREENFHNSFLLKDVETDAAIDFCTKNTEKNGLPDISIGPNEGRYLQLQAKAIGAKRILELGTLGGHSAIWLARALPDDGELITCELSPKHAEVAKQNIAHAGLSSKVTVLVGPAAASLATLDPTQHFDLVFMDCQFGYADYLESCKTLVRKGGLIIIDNMVFDGHVSDPAVTQYDFINECRRALEFLGSNTEFYEATTIQRVGARSWDGFTFIEWAESRRLQSQQVQ</sequence>
<dbReference type="GO" id="GO:0008171">
    <property type="term" value="F:O-methyltransferase activity"/>
    <property type="evidence" value="ECO:0007669"/>
    <property type="project" value="InterPro"/>
</dbReference>
<evidence type="ECO:0000256" key="2">
    <source>
        <dbReference type="ARBA" id="ARBA00022679"/>
    </source>
</evidence>
<dbReference type="STRING" id="5364.A0A5C3MXG1"/>
<dbReference type="CDD" id="cd02440">
    <property type="entry name" value="AdoMet_MTases"/>
    <property type="match status" value="1"/>
</dbReference>
<reference evidence="5 6" key="1">
    <citation type="journal article" date="2019" name="Nat. Ecol. Evol.">
        <title>Megaphylogeny resolves global patterns of mushroom evolution.</title>
        <authorList>
            <person name="Varga T."/>
            <person name="Krizsan K."/>
            <person name="Foldi C."/>
            <person name="Dima B."/>
            <person name="Sanchez-Garcia M."/>
            <person name="Sanchez-Ramirez S."/>
            <person name="Szollosi G.J."/>
            <person name="Szarkandi J.G."/>
            <person name="Papp V."/>
            <person name="Albert L."/>
            <person name="Andreopoulos W."/>
            <person name="Angelini C."/>
            <person name="Antonin V."/>
            <person name="Barry K.W."/>
            <person name="Bougher N.L."/>
            <person name="Buchanan P."/>
            <person name="Buyck B."/>
            <person name="Bense V."/>
            <person name="Catcheside P."/>
            <person name="Chovatia M."/>
            <person name="Cooper J."/>
            <person name="Damon W."/>
            <person name="Desjardin D."/>
            <person name="Finy P."/>
            <person name="Geml J."/>
            <person name="Haridas S."/>
            <person name="Hughes K."/>
            <person name="Justo A."/>
            <person name="Karasinski D."/>
            <person name="Kautmanova I."/>
            <person name="Kiss B."/>
            <person name="Kocsube S."/>
            <person name="Kotiranta H."/>
            <person name="LaButti K.M."/>
            <person name="Lechner B.E."/>
            <person name="Liimatainen K."/>
            <person name="Lipzen A."/>
            <person name="Lukacs Z."/>
            <person name="Mihaltcheva S."/>
            <person name="Morgado L.N."/>
            <person name="Niskanen T."/>
            <person name="Noordeloos M.E."/>
            <person name="Ohm R.A."/>
            <person name="Ortiz-Santana B."/>
            <person name="Ovrebo C."/>
            <person name="Racz N."/>
            <person name="Riley R."/>
            <person name="Savchenko A."/>
            <person name="Shiryaev A."/>
            <person name="Soop K."/>
            <person name="Spirin V."/>
            <person name="Szebenyi C."/>
            <person name="Tomsovsky M."/>
            <person name="Tulloss R.E."/>
            <person name="Uehling J."/>
            <person name="Grigoriev I.V."/>
            <person name="Vagvolgyi C."/>
            <person name="Papp T."/>
            <person name="Martin F.M."/>
            <person name="Miettinen O."/>
            <person name="Hibbett D.S."/>
            <person name="Nagy L.G."/>
        </authorList>
    </citation>
    <scope>NUCLEOTIDE SEQUENCE [LARGE SCALE GENOMIC DNA]</scope>
    <source>
        <strain evidence="5 6">OMC1185</strain>
    </source>
</reference>
<evidence type="ECO:0000313" key="6">
    <source>
        <dbReference type="Proteomes" id="UP000305948"/>
    </source>
</evidence>
<dbReference type="InterPro" id="IPR029063">
    <property type="entry name" value="SAM-dependent_MTases_sf"/>
</dbReference>
<dbReference type="PANTHER" id="PTHR10509">
    <property type="entry name" value="O-METHYLTRANSFERASE-RELATED"/>
    <property type="match status" value="1"/>
</dbReference>
<evidence type="ECO:0000256" key="4">
    <source>
        <dbReference type="ARBA" id="ARBA00023453"/>
    </source>
</evidence>
<dbReference type="EMBL" id="ML213515">
    <property type="protein sequence ID" value="TFK49613.1"/>
    <property type="molecule type" value="Genomic_DNA"/>
</dbReference>
<accession>A0A5C3MXG1</accession>
<comment type="similarity">
    <text evidence="4">Belongs to the class I-like SAM-binding methyltransferase superfamily. Cation-dependent O-methyltransferase family.</text>
</comment>
<name>A0A5C3MXG1_9AGAM</name>
<keyword evidence="3" id="KW-0949">S-adenosyl-L-methionine</keyword>
<dbReference type="GO" id="GO:0032259">
    <property type="term" value="P:methylation"/>
    <property type="evidence" value="ECO:0007669"/>
    <property type="project" value="UniProtKB-KW"/>
</dbReference>
<evidence type="ECO:0000256" key="1">
    <source>
        <dbReference type="ARBA" id="ARBA00022603"/>
    </source>
</evidence>
<keyword evidence="1 5" id="KW-0489">Methyltransferase</keyword>